<gene>
    <name evidence="1" type="ORF">NQ176_g9579</name>
</gene>
<reference evidence="1" key="1">
    <citation type="submission" date="2022-08" db="EMBL/GenBank/DDBJ databases">
        <title>Genome Sequence of Lecanicillium fungicola.</title>
        <authorList>
            <person name="Buettner E."/>
        </authorList>
    </citation>
    <scope>NUCLEOTIDE SEQUENCE</scope>
    <source>
        <strain evidence="1">Babe33</strain>
    </source>
</reference>
<accession>A0ACC1MLP7</accession>
<dbReference type="Proteomes" id="UP001143910">
    <property type="component" value="Unassembled WGS sequence"/>
</dbReference>
<evidence type="ECO:0000313" key="1">
    <source>
        <dbReference type="EMBL" id="KAJ2967607.1"/>
    </source>
</evidence>
<name>A0ACC1MLP7_9HYPO</name>
<proteinExistence type="predicted"/>
<dbReference type="EMBL" id="JANJQO010002240">
    <property type="protein sequence ID" value="KAJ2967607.1"/>
    <property type="molecule type" value="Genomic_DNA"/>
</dbReference>
<sequence>MSSQVWLITGASNGFGLLLALKALAAKHRVIGTVRSKTKSADAVRQINEAGGEVVELDMTDSQVTIANKLHEAEKIYGQIDILVNNAGYSILGAIEQFSEEEVKVQYQTNVYGPLFTIQAILPGMRSRRHGFIVNMSSGAGQDSGATRGLYGASKFALEGFSESLHAEVAEFGIRVLIVEPGMFRTNFFHALQTPAAPPPEPYQGDESAVGKTMAMFAKLTGTQTGDPQKAVDRIFEVVTGQGFAGRLHGKVLRLALGLDAIDRIEAKSRRMLDEVAEARKLEEHQTTAFPC</sequence>
<organism evidence="1 2">
    <name type="scientific">Zarea fungicola</name>
    <dbReference type="NCBI Taxonomy" id="93591"/>
    <lineage>
        <taxon>Eukaryota</taxon>
        <taxon>Fungi</taxon>
        <taxon>Dikarya</taxon>
        <taxon>Ascomycota</taxon>
        <taxon>Pezizomycotina</taxon>
        <taxon>Sordariomycetes</taxon>
        <taxon>Hypocreomycetidae</taxon>
        <taxon>Hypocreales</taxon>
        <taxon>Cordycipitaceae</taxon>
        <taxon>Zarea</taxon>
    </lineage>
</organism>
<evidence type="ECO:0000313" key="2">
    <source>
        <dbReference type="Proteomes" id="UP001143910"/>
    </source>
</evidence>
<protein>
    <submittedName>
        <fullName evidence="1">Uncharacterized protein</fullName>
    </submittedName>
</protein>
<comment type="caution">
    <text evidence="1">The sequence shown here is derived from an EMBL/GenBank/DDBJ whole genome shotgun (WGS) entry which is preliminary data.</text>
</comment>
<keyword evidence="2" id="KW-1185">Reference proteome</keyword>